<evidence type="ECO:0000313" key="2">
    <source>
        <dbReference type="EMBL" id="KAK1292746.1"/>
    </source>
</evidence>
<name>A0AAV9CU83_ACOCL</name>
<sequence>MMDNPWRSKCSSPWTPPPPFQAEETAPVLVPGTSGNQMEITRRHNFLPFAFHEAGLEEHMLIGKPGVSCNTGNMELGKSFLALLSGGHSFSLPSDFQGVSNFESPGASRRVSANASTTAVNSMNSGFSLAHMASFSGYDTNKITGNRVEHSYVTSEPLSTFRGSQVPTFQVNLQSADAPLHNSSSSKEVVQQDLCEGTDEAVLSLKKGWPVDTVPVNFKKNHNSTVRPSRVILSEAKYGHQERVSALSGKRPRVFCMGTTTTSLQHSGARAANPGDAVQLESGETIIQWRKMFFIMIGIRVPDDGNGWDWPEGISVFGGMDRSHANILPNLTKNTNTFQSACINGSSRFDEPWKNIVSDNRPHKERTVMEKLCNMIPNGQQRNPSEGCKPSIKSFMGYTHGACSFASNFISHTMEECPDCDSMPIMNTAAKGERNSGNWFVAEHIDLSANDGNQFSSNPCSKTMESFGVAPIINRCSISGDNFMDRNATSSNIELRLGQPSQCSPALGSSVSVAMRSQLLQAPFDLKKPHLCESLII</sequence>
<proteinExistence type="predicted"/>
<dbReference type="EMBL" id="JAUJYO010000017">
    <property type="protein sequence ID" value="KAK1292746.1"/>
    <property type="molecule type" value="Genomic_DNA"/>
</dbReference>
<gene>
    <name evidence="2" type="ORF">QJS10_CPB17g02152</name>
</gene>
<evidence type="ECO:0000313" key="3">
    <source>
        <dbReference type="Proteomes" id="UP001180020"/>
    </source>
</evidence>
<evidence type="ECO:0000256" key="1">
    <source>
        <dbReference type="SAM" id="MobiDB-lite"/>
    </source>
</evidence>
<protein>
    <submittedName>
        <fullName evidence="2">Uncharacterized protein</fullName>
    </submittedName>
</protein>
<keyword evidence="3" id="KW-1185">Reference proteome</keyword>
<feature type="region of interest" description="Disordered" evidence="1">
    <location>
        <begin position="1"/>
        <end position="23"/>
    </location>
</feature>
<reference evidence="2" key="2">
    <citation type="submission" date="2023-06" db="EMBL/GenBank/DDBJ databases">
        <authorList>
            <person name="Ma L."/>
            <person name="Liu K.-W."/>
            <person name="Li Z."/>
            <person name="Hsiao Y.-Y."/>
            <person name="Qi Y."/>
            <person name="Fu T."/>
            <person name="Tang G."/>
            <person name="Zhang D."/>
            <person name="Sun W.-H."/>
            <person name="Liu D.-K."/>
            <person name="Li Y."/>
            <person name="Chen G.-Z."/>
            <person name="Liu X.-D."/>
            <person name="Liao X.-Y."/>
            <person name="Jiang Y.-T."/>
            <person name="Yu X."/>
            <person name="Hao Y."/>
            <person name="Huang J."/>
            <person name="Zhao X.-W."/>
            <person name="Ke S."/>
            <person name="Chen Y.-Y."/>
            <person name="Wu W.-L."/>
            <person name="Hsu J.-L."/>
            <person name="Lin Y.-F."/>
            <person name="Huang M.-D."/>
            <person name="Li C.-Y."/>
            <person name="Huang L."/>
            <person name="Wang Z.-W."/>
            <person name="Zhao X."/>
            <person name="Zhong W.-Y."/>
            <person name="Peng D.-H."/>
            <person name="Ahmad S."/>
            <person name="Lan S."/>
            <person name="Zhang J.-S."/>
            <person name="Tsai W.-C."/>
            <person name="Van De Peer Y."/>
            <person name="Liu Z.-J."/>
        </authorList>
    </citation>
    <scope>NUCLEOTIDE SEQUENCE</scope>
    <source>
        <strain evidence="2">CP</strain>
        <tissue evidence="2">Leaves</tissue>
    </source>
</reference>
<organism evidence="2 3">
    <name type="scientific">Acorus calamus</name>
    <name type="common">Sweet flag</name>
    <dbReference type="NCBI Taxonomy" id="4465"/>
    <lineage>
        <taxon>Eukaryota</taxon>
        <taxon>Viridiplantae</taxon>
        <taxon>Streptophyta</taxon>
        <taxon>Embryophyta</taxon>
        <taxon>Tracheophyta</taxon>
        <taxon>Spermatophyta</taxon>
        <taxon>Magnoliopsida</taxon>
        <taxon>Liliopsida</taxon>
        <taxon>Acoraceae</taxon>
        <taxon>Acorus</taxon>
    </lineage>
</organism>
<reference evidence="2" key="1">
    <citation type="journal article" date="2023" name="Nat. Commun.">
        <title>Diploid and tetraploid genomes of Acorus and the evolution of monocots.</title>
        <authorList>
            <person name="Ma L."/>
            <person name="Liu K.W."/>
            <person name="Li Z."/>
            <person name="Hsiao Y.Y."/>
            <person name="Qi Y."/>
            <person name="Fu T."/>
            <person name="Tang G.D."/>
            <person name="Zhang D."/>
            <person name="Sun W.H."/>
            <person name="Liu D.K."/>
            <person name="Li Y."/>
            <person name="Chen G.Z."/>
            <person name="Liu X.D."/>
            <person name="Liao X.Y."/>
            <person name="Jiang Y.T."/>
            <person name="Yu X."/>
            <person name="Hao Y."/>
            <person name="Huang J."/>
            <person name="Zhao X.W."/>
            <person name="Ke S."/>
            <person name="Chen Y.Y."/>
            <person name="Wu W.L."/>
            <person name="Hsu J.L."/>
            <person name="Lin Y.F."/>
            <person name="Huang M.D."/>
            <person name="Li C.Y."/>
            <person name="Huang L."/>
            <person name="Wang Z.W."/>
            <person name="Zhao X."/>
            <person name="Zhong W.Y."/>
            <person name="Peng D.H."/>
            <person name="Ahmad S."/>
            <person name="Lan S."/>
            <person name="Zhang J.S."/>
            <person name="Tsai W.C."/>
            <person name="Van de Peer Y."/>
            <person name="Liu Z.J."/>
        </authorList>
    </citation>
    <scope>NUCLEOTIDE SEQUENCE</scope>
    <source>
        <strain evidence="2">CP</strain>
    </source>
</reference>
<comment type="caution">
    <text evidence="2">The sequence shown here is derived from an EMBL/GenBank/DDBJ whole genome shotgun (WGS) entry which is preliminary data.</text>
</comment>
<dbReference type="Proteomes" id="UP001180020">
    <property type="component" value="Unassembled WGS sequence"/>
</dbReference>
<dbReference type="AlphaFoldDB" id="A0AAV9CU83"/>
<accession>A0AAV9CU83</accession>